<dbReference type="InterPro" id="IPR010280">
    <property type="entry name" value="U5_MeTrfase_fam"/>
</dbReference>
<dbReference type="Gene3D" id="2.40.50.1070">
    <property type="match status" value="1"/>
</dbReference>
<dbReference type="GO" id="GO:0070475">
    <property type="term" value="P:rRNA base methylation"/>
    <property type="evidence" value="ECO:0007669"/>
    <property type="project" value="TreeGrafter"/>
</dbReference>
<keyword evidence="9" id="KW-1185">Reference proteome</keyword>
<dbReference type="AlphaFoldDB" id="A0A364JZV9"/>
<dbReference type="InterPro" id="IPR012340">
    <property type="entry name" value="NA-bd_OB-fold"/>
</dbReference>
<evidence type="ECO:0000256" key="4">
    <source>
        <dbReference type="ARBA" id="ARBA00022691"/>
    </source>
</evidence>
<keyword evidence="5" id="KW-0411">Iron-sulfur</keyword>
<keyword evidence="3 6" id="KW-0808">Transferase</keyword>
<dbReference type="EMBL" id="QLMK01000001">
    <property type="protein sequence ID" value="RAK34256.1"/>
    <property type="molecule type" value="Genomic_DNA"/>
</dbReference>
<dbReference type="SUPFAM" id="SSF50249">
    <property type="entry name" value="Nucleic acid-binding proteins"/>
    <property type="match status" value="1"/>
</dbReference>
<keyword evidence="2 6" id="KW-0489">Methyltransferase</keyword>
<dbReference type="PROSITE" id="PS51687">
    <property type="entry name" value="SAM_MT_RNA_M5U"/>
    <property type="match status" value="1"/>
</dbReference>
<evidence type="ECO:0000256" key="6">
    <source>
        <dbReference type="PROSITE-ProRule" id="PRU01024"/>
    </source>
</evidence>
<dbReference type="Proteomes" id="UP000249453">
    <property type="component" value="Unassembled WGS sequence"/>
</dbReference>
<keyword evidence="1" id="KW-0408">Iron</keyword>
<keyword evidence="1" id="KW-0004">4Fe-4S</keyword>
<reference evidence="8 9" key="1">
    <citation type="submission" date="2018-06" db="EMBL/GenBank/DDBJ databases">
        <title>Genomic Encyclopedia of Type Strains, Phase IV (KMG-IV): sequencing the most valuable type-strain genomes for metagenomic binning, comparative biology and taxonomic classification.</title>
        <authorList>
            <person name="Goeker M."/>
        </authorList>
    </citation>
    <scope>NUCLEOTIDE SEQUENCE [LARGE SCALE GENOMIC DNA]</scope>
    <source>
        <strain evidence="8 9">DSM 26720</strain>
    </source>
</reference>
<evidence type="ECO:0000256" key="2">
    <source>
        <dbReference type="ARBA" id="ARBA00022603"/>
    </source>
</evidence>
<proteinExistence type="inferred from homology"/>
<gene>
    <name evidence="8" type="ORF">C7374_101590</name>
</gene>
<keyword evidence="1" id="KW-0479">Metal-binding</keyword>
<evidence type="ECO:0000256" key="1">
    <source>
        <dbReference type="ARBA" id="ARBA00022485"/>
    </source>
</evidence>
<dbReference type="PANTHER" id="PTHR11061:SF49">
    <property type="entry name" value="23S RRNA (URACIL(1939)-C(5))-METHYLTRANSFERASE RLMD"/>
    <property type="match status" value="1"/>
</dbReference>
<keyword evidence="4 6" id="KW-0949">S-adenosyl-L-methionine</keyword>
<feature type="binding site" evidence="6">
    <location>
        <position position="245"/>
    </location>
    <ligand>
        <name>S-adenosyl-L-methionine</name>
        <dbReference type="ChEBI" id="CHEBI:59789"/>
    </ligand>
</feature>
<evidence type="ECO:0000256" key="7">
    <source>
        <dbReference type="PROSITE-ProRule" id="PRU10015"/>
    </source>
</evidence>
<dbReference type="SUPFAM" id="SSF53335">
    <property type="entry name" value="S-adenosyl-L-methionine-dependent methyltransferases"/>
    <property type="match status" value="1"/>
</dbReference>
<comment type="similarity">
    <text evidence="6">Belongs to the class I-like SAM-binding methyltransferase superfamily. RNA M5U methyltransferase family.</text>
</comment>
<feature type="binding site" evidence="6">
    <location>
        <position position="340"/>
    </location>
    <ligand>
        <name>S-adenosyl-L-methionine</name>
        <dbReference type="ChEBI" id="CHEBI:59789"/>
    </ligand>
</feature>
<dbReference type="Pfam" id="PF05958">
    <property type="entry name" value="tRNA_U5-meth_tr"/>
    <property type="match status" value="1"/>
</dbReference>
<feature type="binding site" evidence="6">
    <location>
        <position position="272"/>
    </location>
    <ligand>
        <name>S-adenosyl-L-methionine</name>
        <dbReference type="ChEBI" id="CHEBI:59789"/>
    </ligand>
</feature>
<feature type="active site" description="Nucleophile" evidence="6">
    <location>
        <position position="366"/>
    </location>
</feature>
<name>A0A364JZV9_9HYPH</name>
<feature type="binding site" evidence="6">
    <location>
        <position position="292"/>
    </location>
    <ligand>
        <name>S-adenosyl-L-methionine</name>
        <dbReference type="ChEBI" id="CHEBI:59789"/>
    </ligand>
</feature>
<dbReference type="InterPro" id="IPR030390">
    <property type="entry name" value="MeTrfase_TrmA_AS"/>
</dbReference>
<dbReference type="CDD" id="cd02440">
    <property type="entry name" value="AdoMet_MTases"/>
    <property type="match status" value="1"/>
</dbReference>
<dbReference type="Gene3D" id="2.40.50.140">
    <property type="entry name" value="Nucleic acid-binding proteins"/>
    <property type="match status" value="1"/>
</dbReference>
<organism evidence="8 9">
    <name type="scientific">Falsochrobactrum ovis</name>
    <dbReference type="NCBI Taxonomy" id="1293442"/>
    <lineage>
        <taxon>Bacteria</taxon>
        <taxon>Pseudomonadati</taxon>
        <taxon>Pseudomonadota</taxon>
        <taxon>Alphaproteobacteria</taxon>
        <taxon>Hyphomicrobiales</taxon>
        <taxon>Brucellaceae</taxon>
        <taxon>Falsochrobactrum</taxon>
    </lineage>
</organism>
<evidence type="ECO:0000256" key="5">
    <source>
        <dbReference type="ARBA" id="ARBA00023014"/>
    </source>
</evidence>
<evidence type="ECO:0000313" key="8">
    <source>
        <dbReference type="EMBL" id="RAK34256.1"/>
    </source>
</evidence>
<dbReference type="OrthoDB" id="9804590at2"/>
<protein>
    <submittedName>
        <fullName evidence="8">23S rRNA m(5)U-1939 methyltransferase</fullName>
    </submittedName>
</protein>
<dbReference type="RefSeq" id="WP_111574087.1">
    <property type="nucleotide sequence ID" value="NZ_JBHEEY010000001.1"/>
</dbReference>
<feature type="active site" evidence="7">
    <location>
        <position position="366"/>
    </location>
</feature>
<evidence type="ECO:0000313" key="9">
    <source>
        <dbReference type="Proteomes" id="UP000249453"/>
    </source>
</evidence>
<dbReference type="PANTHER" id="PTHR11061">
    <property type="entry name" value="RNA M5U METHYLTRANSFERASE"/>
    <property type="match status" value="1"/>
</dbReference>
<dbReference type="Gene3D" id="3.40.50.150">
    <property type="entry name" value="Vaccinia Virus protein VP39"/>
    <property type="match status" value="1"/>
</dbReference>
<dbReference type="InterPro" id="IPR029063">
    <property type="entry name" value="SAM-dependent_MTases_sf"/>
</dbReference>
<dbReference type="GO" id="GO:0051536">
    <property type="term" value="F:iron-sulfur cluster binding"/>
    <property type="evidence" value="ECO:0007669"/>
    <property type="project" value="UniProtKB-KW"/>
</dbReference>
<comment type="caution">
    <text evidence="8">The sequence shown here is derived from an EMBL/GenBank/DDBJ whole genome shotgun (WGS) entry which is preliminary data.</text>
</comment>
<dbReference type="GO" id="GO:0070041">
    <property type="term" value="F:rRNA (uridine-C5-)-methyltransferase activity"/>
    <property type="evidence" value="ECO:0007669"/>
    <property type="project" value="TreeGrafter"/>
</dbReference>
<sequence length="409" mass="44806">MTTQVTIRAMGAGGDGVANLPDGQVYVPFTLPGEVANVAREKNRATLMALLQTSPERQQPVCRHFEECGSCALQHWHDEPYRAWKRELVVSALKGRGLDVEVDALIPCSPRSRRRAVFAARQTERGMLLGFNRHMSHEIIDIVECPVTVREITSRLDDLREVASLLAPGSKPFRLAATLTDAGLDLAASDCGKLTDEQRRDLMALVIKKGFARLSHEGEIIVEPKKPTIQIGKVPVPVPPGGFLQATAEAEEIMASLVISHIGKAKRVADLFCGVGTFALRIAEKSAVHAIENDAAALVALDRAVRHVQGLKPVSIERRDLFRRPLMPKELLPYNAVLFDPPRAGAQEQATELAKSKVEKVVAVSCNPVTLARDLSILVNGGYRIRRVTPIDQFLWSSHVETVVSLVRA</sequence>
<accession>A0A364JZV9</accession>
<evidence type="ECO:0000256" key="3">
    <source>
        <dbReference type="ARBA" id="ARBA00022679"/>
    </source>
</evidence>
<dbReference type="PROSITE" id="PS01230">
    <property type="entry name" value="TRMA_1"/>
    <property type="match status" value="1"/>
</dbReference>